<feature type="non-terminal residue" evidence="1">
    <location>
        <position position="80"/>
    </location>
</feature>
<reference evidence="2" key="1">
    <citation type="journal article" date="2019" name="Int. J. Syst. Evol. Microbiol.">
        <title>The Global Catalogue of Microorganisms (GCM) 10K type strain sequencing project: providing services to taxonomists for standard genome sequencing and annotation.</title>
        <authorList>
            <consortium name="The Broad Institute Genomics Platform"/>
            <consortium name="The Broad Institute Genome Sequencing Center for Infectious Disease"/>
            <person name="Wu L."/>
            <person name="Ma J."/>
        </authorList>
    </citation>
    <scope>NUCLEOTIDE SEQUENCE [LARGE SCALE GENOMIC DNA]</scope>
    <source>
        <strain evidence="2">JCM 31486</strain>
    </source>
</reference>
<keyword evidence="2" id="KW-1185">Reference proteome</keyword>
<evidence type="ECO:0000313" key="2">
    <source>
        <dbReference type="Proteomes" id="UP001597045"/>
    </source>
</evidence>
<sequence length="80" mass="8893">MDEKSDAWLVGRASELLAITQTATHGAQVQHVSELDHMLAEAQHRGEPLTITRGTPIEWPEEGEYGHLGIVDRFDVIGHH</sequence>
<gene>
    <name evidence="1" type="ORF">ACFQ1S_28395</name>
</gene>
<dbReference type="EMBL" id="JBHTIS010002025">
    <property type="protein sequence ID" value="MFD1049177.1"/>
    <property type="molecule type" value="Genomic_DNA"/>
</dbReference>
<evidence type="ECO:0000313" key="1">
    <source>
        <dbReference type="EMBL" id="MFD1049177.1"/>
    </source>
</evidence>
<proteinExistence type="predicted"/>
<protein>
    <submittedName>
        <fullName evidence="1">Uncharacterized protein</fullName>
    </submittedName>
</protein>
<dbReference type="Proteomes" id="UP001597045">
    <property type="component" value="Unassembled WGS sequence"/>
</dbReference>
<comment type="caution">
    <text evidence="1">The sequence shown here is derived from an EMBL/GenBank/DDBJ whole genome shotgun (WGS) entry which is preliminary data.</text>
</comment>
<organism evidence="1 2">
    <name type="scientific">Kibdelosporangium lantanae</name>
    <dbReference type="NCBI Taxonomy" id="1497396"/>
    <lineage>
        <taxon>Bacteria</taxon>
        <taxon>Bacillati</taxon>
        <taxon>Actinomycetota</taxon>
        <taxon>Actinomycetes</taxon>
        <taxon>Pseudonocardiales</taxon>
        <taxon>Pseudonocardiaceae</taxon>
        <taxon>Kibdelosporangium</taxon>
    </lineage>
</organism>
<accession>A0ABW3MGL1</accession>
<name>A0ABW3MGL1_9PSEU</name>